<dbReference type="PANTHER" id="PTHR23160:SF19">
    <property type="entry name" value="MYOSIN HEAVY CHAIN-RELATED PROTEIN"/>
    <property type="match status" value="1"/>
</dbReference>
<comment type="caution">
    <text evidence="3">The sequence shown here is derived from an EMBL/GenBank/DDBJ whole genome shotgun (WGS) entry which is preliminary data.</text>
</comment>
<evidence type="ECO:0000313" key="4">
    <source>
        <dbReference type="Proteomes" id="UP001634007"/>
    </source>
</evidence>
<evidence type="ECO:0000313" key="3">
    <source>
        <dbReference type="EMBL" id="KAL3745447.1"/>
    </source>
</evidence>
<dbReference type="PANTHER" id="PTHR23160">
    <property type="entry name" value="SYNAPTONEMAL COMPLEX PROTEIN-RELATED"/>
    <property type="match status" value="1"/>
</dbReference>
<keyword evidence="4" id="KW-1185">Reference proteome</keyword>
<sequence length="777" mass="89619">MEFAAAAIRFSLPSTSSPLHCDCQCYARLRRKQQKLPFLSTTPTWKNHSLYCVKSVLNNRNSRISDNGAAEPARVLLERLFARTHKLEEMNKASSVPQDVQLDLNFEVLESDLHAALASLKKREEDLEEAERKLLLDESELNRATEELKRREEVIAAALSRQEKLEWDLKQANLKFASQAREIEDLKLRLRDREQEIAASQSAVSLKEDEIEKMKSELMKRSEDALVIESELERKSQLLTEANEVIKKQELELQELRRAVEEKEEELEFSMTLKKAEEDKVKSMEATLEERTREWLLAQEDLKKLSDEASKHATESNETLEDFRRVKRLLGDVRAELISSQQSLVSSRQRMEEKEKLLEKQITELVEQKESIAAHMASLKDVQIEVESERVKLRVAEARNKELERDLSLEKELVEELQDQLTKEKASLQQAIQDKSLLQTELNRRNSEFQETQDLLRLKEGELVEAKLEIQHLHSQQTALQLMLEEKDVELLNTKKKLEELNSETEELKRLMNGREDQLIQATNLLKDKEEHVQNMQSELSDTKWRCTEAESVVERIVELTNRLVIPLEDKEYDVAKFLGVGGLGSQQQLITLPTDDFRWKNKQLETEIDLTRENLRKKEMELLDAQRALTLKDEELKSVLIRLGEREKDLQRLKEEMINDASDLRKLHELAQQRVGEKSMGDLAIEKLQLEAAQLEVEAATSALEKLVEMTHEFLGKASLSIEVDTDASGLHEELSDMTSSDENNECFTEVKMQVTKLAALSEQLVREAGITIAAE</sequence>
<protein>
    <submittedName>
        <fullName evidence="3">Uncharacterized protein</fullName>
    </submittedName>
</protein>
<dbReference type="Proteomes" id="UP001634007">
    <property type="component" value="Unassembled WGS sequence"/>
</dbReference>
<feature type="coiled-coil region" evidence="2">
    <location>
        <begin position="484"/>
        <end position="546"/>
    </location>
</feature>
<evidence type="ECO:0000256" key="1">
    <source>
        <dbReference type="ARBA" id="ARBA00023054"/>
    </source>
</evidence>
<reference evidence="3 4" key="1">
    <citation type="submission" date="2024-11" db="EMBL/GenBank/DDBJ databases">
        <title>Chromosome-level genome assembly of Eucalyptus globulus Labill. provides insights into its genome evolution.</title>
        <authorList>
            <person name="Li X."/>
        </authorList>
    </citation>
    <scope>NUCLEOTIDE SEQUENCE [LARGE SCALE GENOMIC DNA]</scope>
    <source>
        <strain evidence="3">CL2024</strain>
        <tissue evidence="3">Fresh tender leaves</tissue>
    </source>
</reference>
<feature type="coiled-coil region" evidence="2">
    <location>
        <begin position="602"/>
        <end position="711"/>
    </location>
</feature>
<keyword evidence="1 2" id="KW-0175">Coiled coil</keyword>
<accession>A0ABD3L6I5</accession>
<gene>
    <name evidence="3" type="ORF">ACJRO7_014534</name>
</gene>
<name>A0ABD3L6I5_EUCGL</name>
<dbReference type="EMBL" id="JBJKBG010000003">
    <property type="protein sequence ID" value="KAL3745447.1"/>
    <property type="molecule type" value="Genomic_DNA"/>
</dbReference>
<dbReference type="AlphaFoldDB" id="A0ABD3L6I5"/>
<proteinExistence type="predicted"/>
<organism evidence="3 4">
    <name type="scientific">Eucalyptus globulus</name>
    <name type="common">Tasmanian blue gum</name>
    <dbReference type="NCBI Taxonomy" id="34317"/>
    <lineage>
        <taxon>Eukaryota</taxon>
        <taxon>Viridiplantae</taxon>
        <taxon>Streptophyta</taxon>
        <taxon>Embryophyta</taxon>
        <taxon>Tracheophyta</taxon>
        <taxon>Spermatophyta</taxon>
        <taxon>Magnoliopsida</taxon>
        <taxon>eudicotyledons</taxon>
        <taxon>Gunneridae</taxon>
        <taxon>Pentapetalae</taxon>
        <taxon>rosids</taxon>
        <taxon>malvids</taxon>
        <taxon>Myrtales</taxon>
        <taxon>Myrtaceae</taxon>
        <taxon>Myrtoideae</taxon>
        <taxon>Eucalypteae</taxon>
        <taxon>Eucalyptus</taxon>
    </lineage>
</organism>
<evidence type="ECO:0000256" key="2">
    <source>
        <dbReference type="SAM" id="Coils"/>
    </source>
</evidence>
<feature type="coiled-coil region" evidence="2">
    <location>
        <begin position="110"/>
        <end position="294"/>
    </location>
</feature>
<feature type="coiled-coil region" evidence="2">
    <location>
        <begin position="344"/>
        <end position="434"/>
    </location>
</feature>